<evidence type="ECO:0000313" key="5">
    <source>
        <dbReference type="Proteomes" id="UP000244929"/>
    </source>
</evidence>
<keyword evidence="2" id="KW-0804">Transcription</keyword>
<organism evidence="4 5">
    <name type="scientific">Flavobacterium album</name>
    <dbReference type="NCBI Taxonomy" id="2175091"/>
    <lineage>
        <taxon>Bacteria</taxon>
        <taxon>Pseudomonadati</taxon>
        <taxon>Bacteroidota</taxon>
        <taxon>Flavobacteriia</taxon>
        <taxon>Flavobacteriales</taxon>
        <taxon>Flavobacteriaceae</taxon>
        <taxon>Flavobacterium</taxon>
    </lineage>
</organism>
<dbReference type="GO" id="GO:0003700">
    <property type="term" value="F:DNA-binding transcription factor activity"/>
    <property type="evidence" value="ECO:0007669"/>
    <property type="project" value="InterPro"/>
</dbReference>
<dbReference type="OrthoDB" id="1451418at2"/>
<reference evidence="4 5" key="1">
    <citation type="submission" date="2018-04" db="EMBL/GenBank/DDBJ databases">
        <title>Genome sequencing of Flavobacterium sp. HYN0059.</title>
        <authorList>
            <person name="Yi H."/>
            <person name="Baek C."/>
        </authorList>
    </citation>
    <scope>NUCLEOTIDE SEQUENCE [LARGE SCALE GENOMIC DNA]</scope>
    <source>
        <strain evidence="4 5">HYN0059</strain>
    </source>
</reference>
<keyword evidence="1" id="KW-0805">Transcription regulation</keyword>
<dbReference type="PANTHER" id="PTHR47893">
    <property type="entry name" value="REGULATORY PROTEIN PCHR"/>
    <property type="match status" value="1"/>
</dbReference>
<dbReference type="PANTHER" id="PTHR47893:SF1">
    <property type="entry name" value="REGULATORY PROTEIN PCHR"/>
    <property type="match status" value="1"/>
</dbReference>
<dbReference type="AlphaFoldDB" id="A0A2S1R0U0"/>
<proteinExistence type="predicted"/>
<sequence length="300" mass="34286">MHREKNIRRLQAACEMILEMAAGNYSFRVDRSGEDDILEVLLALLNLMAEHNKEALFHRGYVNPHKSYNYIRQEAIILDRHGTILGHTPALVHMLGDDELVGLPIRRLIEIRSLAHWDRAFAEIIEGHLEHAAVPVEFSVPGELVFAPLCVVSRLAHSGNFLLGFIMPETLPLENPGQFPGEGPVSDSDAREAELMQKVYDFVLMHHEGPFPKIRVLARMFATNEFKLKTGFQHHFRTSIYQLYNEQRLKKAFLLIRYSKKALKDIAYTVGFTTYSNFSRAFKIKFGCGPGEIPRPRFGQ</sequence>
<dbReference type="GO" id="GO:0043565">
    <property type="term" value="F:sequence-specific DNA binding"/>
    <property type="evidence" value="ECO:0007669"/>
    <property type="project" value="InterPro"/>
</dbReference>
<dbReference type="PROSITE" id="PS01124">
    <property type="entry name" value="HTH_ARAC_FAMILY_2"/>
    <property type="match status" value="1"/>
</dbReference>
<evidence type="ECO:0000256" key="1">
    <source>
        <dbReference type="ARBA" id="ARBA00023015"/>
    </source>
</evidence>
<dbReference type="InterPro" id="IPR053142">
    <property type="entry name" value="PchR_regulatory_protein"/>
</dbReference>
<dbReference type="SMART" id="SM00342">
    <property type="entry name" value="HTH_ARAC"/>
    <property type="match status" value="1"/>
</dbReference>
<dbReference type="Pfam" id="PF12833">
    <property type="entry name" value="HTH_18"/>
    <property type="match status" value="1"/>
</dbReference>
<protein>
    <recommendedName>
        <fullName evidence="3">HTH araC/xylS-type domain-containing protein</fullName>
    </recommendedName>
</protein>
<evidence type="ECO:0000256" key="2">
    <source>
        <dbReference type="ARBA" id="ARBA00023163"/>
    </source>
</evidence>
<dbReference type="Gene3D" id="1.10.10.60">
    <property type="entry name" value="Homeodomain-like"/>
    <property type="match status" value="1"/>
</dbReference>
<gene>
    <name evidence="4" type="ORF">HYN59_14745</name>
</gene>
<dbReference type="InterPro" id="IPR009057">
    <property type="entry name" value="Homeodomain-like_sf"/>
</dbReference>
<dbReference type="EMBL" id="CP029186">
    <property type="protein sequence ID" value="AWH86288.1"/>
    <property type="molecule type" value="Genomic_DNA"/>
</dbReference>
<keyword evidence="5" id="KW-1185">Reference proteome</keyword>
<name>A0A2S1R0U0_9FLAO</name>
<dbReference type="KEGG" id="falb:HYN59_14745"/>
<evidence type="ECO:0000313" key="4">
    <source>
        <dbReference type="EMBL" id="AWH86288.1"/>
    </source>
</evidence>
<feature type="domain" description="HTH araC/xylS-type" evidence="3">
    <location>
        <begin position="197"/>
        <end position="296"/>
    </location>
</feature>
<accession>A0A2S1R0U0</accession>
<dbReference type="SUPFAM" id="SSF46689">
    <property type="entry name" value="Homeodomain-like"/>
    <property type="match status" value="1"/>
</dbReference>
<dbReference type="Proteomes" id="UP000244929">
    <property type="component" value="Chromosome"/>
</dbReference>
<dbReference type="RefSeq" id="WP_108779011.1">
    <property type="nucleotide sequence ID" value="NZ_CP029186.1"/>
</dbReference>
<evidence type="ECO:0000259" key="3">
    <source>
        <dbReference type="PROSITE" id="PS01124"/>
    </source>
</evidence>
<dbReference type="InterPro" id="IPR018060">
    <property type="entry name" value="HTH_AraC"/>
</dbReference>